<reference evidence="1" key="1">
    <citation type="journal article" date="2021" name="bioRxiv">
        <title>Whole Genome Assembly and Annotation of Northern Wild Rice, Zizania palustris L., Supports a Whole Genome Duplication in the Zizania Genus.</title>
        <authorList>
            <person name="Haas M."/>
            <person name="Kono T."/>
            <person name="Macchietto M."/>
            <person name="Millas R."/>
            <person name="McGilp L."/>
            <person name="Shao M."/>
            <person name="Duquette J."/>
            <person name="Hirsch C.N."/>
            <person name="Kimball J."/>
        </authorList>
    </citation>
    <scope>NUCLEOTIDE SEQUENCE</scope>
    <source>
        <tissue evidence="1">Fresh leaf tissue</tissue>
    </source>
</reference>
<dbReference type="Proteomes" id="UP000729402">
    <property type="component" value="Unassembled WGS sequence"/>
</dbReference>
<gene>
    <name evidence="1" type="ORF">GUJ93_ZPchr0006g43228</name>
</gene>
<keyword evidence="2" id="KW-1185">Reference proteome</keyword>
<dbReference type="AlphaFoldDB" id="A0A8J5VQQ6"/>
<accession>A0A8J5VQQ6</accession>
<evidence type="ECO:0000313" key="1">
    <source>
        <dbReference type="EMBL" id="KAG8076875.1"/>
    </source>
</evidence>
<evidence type="ECO:0000313" key="2">
    <source>
        <dbReference type="Proteomes" id="UP000729402"/>
    </source>
</evidence>
<name>A0A8J5VQQ6_ZIZPA</name>
<sequence>MLQRLVQSALAPWTAVLLLREAESGLVQSHGKKTPHGIPSISLPDCCTELLVHLAMRESLWPRALCCCPYASAAVRFKASLRVLLLACCNTPST</sequence>
<comment type="caution">
    <text evidence="1">The sequence shown here is derived from an EMBL/GenBank/DDBJ whole genome shotgun (WGS) entry which is preliminary data.</text>
</comment>
<proteinExistence type="predicted"/>
<protein>
    <submittedName>
        <fullName evidence="1">Uncharacterized protein</fullName>
    </submittedName>
</protein>
<organism evidence="1 2">
    <name type="scientific">Zizania palustris</name>
    <name type="common">Northern wild rice</name>
    <dbReference type="NCBI Taxonomy" id="103762"/>
    <lineage>
        <taxon>Eukaryota</taxon>
        <taxon>Viridiplantae</taxon>
        <taxon>Streptophyta</taxon>
        <taxon>Embryophyta</taxon>
        <taxon>Tracheophyta</taxon>
        <taxon>Spermatophyta</taxon>
        <taxon>Magnoliopsida</taxon>
        <taxon>Liliopsida</taxon>
        <taxon>Poales</taxon>
        <taxon>Poaceae</taxon>
        <taxon>BOP clade</taxon>
        <taxon>Oryzoideae</taxon>
        <taxon>Oryzeae</taxon>
        <taxon>Zizaniinae</taxon>
        <taxon>Zizania</taxon>
    </lineage>
</organism>
<dbReference type="EMBL" id="JAAALK010000283">
    <property type="protein sequence ID" value="KAG8076875.1"/>
    <property type="molecule type" value="Genomic_DNA"/>
</dbReference>
<reference evidence="1" key="2">
    <citation type="submission" date="2021-02" db="EMBL/GenBank/DDBJ databases">
        <authorList>
            <person name="Kimball J.A."/>
            <person name="Haas M.W."/>
            <person name="Macchietto M."/>
            <person name="Kono T."/>
            <person name="Duquette J."/>
            <person name="Shao M."/>
        </authorList>
    </citation>
    <scope>NUCLEOTIDE SEQUENCE</scope>
    <source>
        <tissue evidence="1">Fresh leaf tissue</tissue>
    </source>
</reference>